<dbReference type="EMBL" id="BAABME010000655">
    <property type="protein sequence ID" value="GAA0144506.1"/>
    <property type="molecule type" value="Genomic_DNA"/>
</dbReference>
<keyword evidence="4" id="KW-1185">Reference proteome</keyword>
<proteinExistence type="predicted"/>
<dbReference type="Proteomes" id="UP001454036">
    <property type="component" value="Unassembled WGS sequence"/>
</dbReference>
<evidence type="ECO:0000256" key="1">
    <source>
        <dbReference type="SAM" id="Coils"/>
    </source>
</evidence>
<name>A0AAV3P0H2_LITER</name>
<evidence type="ECO:0000256" key="2">
    <source>
        <dbReference type="SAM" id="MobiDB-lite"/>
    </source>
</evidence>
<dbReference type="AlphaFoldDB" id="A0AAV3P0H2"/>
<reference evidence="3 4" key="1">
    <citation type="submission" date="2024-01" db="EMBL/GenBank/DDBJ databases">
        <title>The complete chloroplast genome sequence of Lithospermum erythrorhizon: insights into the phylogenetic relationship among Boraginaceae species and the maternal lineages of purple gromwells.</title>
        <authorList>
            <person name="Okada T."/>
            <person name="Watanabe K."/>
        </authorList>
    </citation>
    <scope>NUCLEOTIDE SEQUENCE [LARGE SCALE GENOMIC DNA]</scope>
</reference>
<gene>
    <name evidence="3" type="ORF">LIER_04936</name>
</gene>
<evidence type="ECO:0000313" key="3">
    <source>
        <dbReference type="EMBL" id="GAA0144506.1"/>
    </source>
</evidence>
<comment type="caution">
    <text evidence="3">The sequence shown here is derived from an EMBL/GenBank/DDBJ whole genome shotgun (WGS) entry which is preliminary data.</text>
</comment>
<keyword evidence="1" id="KW-0175">Coiled coil</keyword>
<protein>
    <submittedName>
        <fullName evidence="3">Uncharacterized protein</fullName>
    </submittedName>
</protein>
<organism evidence="3 4">
    <name type="scientific">Lithospermum erythrorhizon</name>
    <name type="common">Purple gromwell</name>
    <name type="synonym">Lithospermum officinale var. erythrorhizon</name>
    <dbReference type="NCBI Taxonomy" id="34254"/>
    <lineage>
        <taxon>Eukaryota</taxon>
        <taxon>Viridiplantae</taxon>
        <taxon>Streptophyta</taxon>
        <taxon>Embryophyta</taxon>
        <taxon>Tracheophyta</taxon>
        <taxon>Spermatophyta</taxon>
        <taxon>Magnoliopsida</taxon>
        <taxon>eudicotyledons</taxon>
        <taxon>Gunneridae</taxon>
        <taxon>Pentapetalae</taxon>
        <taxon>asterids</taxon>
        <taxon>lamiids</taxon>
        <taxon>Boraginales</taxon>
        <taxon>Boraginaceae</taxon>
        <taxon>Boraginoideae</taxon>
        <taxon>Lithospermeae</taxon>
        <taxon>Lithospermum</taxon>
    </lineage>
</organism>
<accession>A0AAV3P0H2</accession>
<feature type="coiled-coil region" evidence="1">
    <location>
        <begin position="80"/>
        <end position="119"/>
    </location>
</feature>
<evidence type="ECO:0000313" key="4">
    <source>
        <dbReference type="Proteomes" id="UP001454036"/>
    </source>
</evidence>
<feature type="region of interest" description="Disordered" evidence="2">
    <location>
        <begin position="12"/>
        <end position="39"/>
    </location>
</feature>
<sequence>MGDIMAVEEKLNCPSTSSIGTPLPSPLVDGADTPQSPRWESYESVHALLTESEMERMKDMHRSHIMRKLSHHLLQVASTAESLALQESDKEDEADRLEAQRAEAVVKDLTERVADLYAQHRAAGPQLSWQTAGAILSDFVLNYQDQVPNLPTLLAAYK</sequence>